<keyword evidence="4 7" id="KW-0812">Transmembrane</keyword>
<accession>A0ABV3FAA0</accession>
<feature type="transmembrane region" description="Helical" evidence="7">
    <location>
        <begin position="129"/>
        <end position="148"/>
    </location>
</feature>
<evidence type="ECO:0000256" key="4">
    <source>
        <dbReference type="ARBA" id="ARBA00022692"/>
    </source>
</evidence>
<keyword evidence="9" id="KW-1185">Reference proteome</keyword>
<dbReference type="EMBL" id="JBFAIH010000010">
    <property type="protein sequence ID" value="MEV0364640.1"/>
    <property type="molecule type" value="Genomic_DNA"/>
</dbReference>
<comment type="similarity">
    <text evidence="2">Belongs to the DoxX family.</text>
</comment>
<feature type="transmembrane region" description="Helical" evidence="7">
    <location>
        <begin position="61"/>
        <end position="82"/>
    </location>
</feature>
<organism evidence="8 9">
    <name type="scientific">Nocardia fusca</name>
    <dbReference type="NCBI Taxonomy" id="941183"/>
    <lineage>
        <taxon>Bacteria</taxon>
        <taxon>Bacillati</taxon>
        <taxon>Actinomycetota</taxon>
        <taxon>Actinomycetes</taxon>
        <taxon>Mycobacteriales</taxon>
        <taxon>Nocardiaceae</taxon>
        <taxon>Nocardia</taxon>
    </lineage>
</organism>
<comment type="caution">
    <text evidence="8">The sequence shown here is derived from an EMBL/GenBank/DDBJ whole genome shotgun (WGS) entry which is preliminary data.</text>
</comment>
<evidence type="ECO:0000256" key="6">
    <source>
        <dbReference type="ARBA" id="ARBA00023136"/>
    </source>
</evidence>
<evidence type="ECO:0000313" key="9">
    <source>
        <dbReference type="Proteomes" id="UP001551658"/>
    </source>
</evidence>
<keyword evidence="5 7" id="KW-1133">Transmembrane helix</keyword>
<reference evidence="8 9" key="1">
    <citation type="submission" date="2024-06" db="EMBL/GenBank/DDBJ databases">
        <title>The Natural Products Discovery Center: Release of the First 8490 Sequenced Strains for Exploring Actinobacteria Biosynthetic Diversity.</title>
        <authorList>
            <person name="Kalkreuter E."/>
            <person name="Kautsar S.A."/>
            <person name="Yang D."/>
            <person name="Bader C.D."/>
            <person name="Teijaro C.N."/>
            <person name="Fluegel L."/>
            <person name="Davis C.M."/>
            <person name="Simpson J.R."/>
            <person name="Lauterbach L."/>
            <person name="Steele A.D."/>
            <person name="Gui C."/>
            <person name="Meng S."/>
            <person name="Li G."/>
            <person name="Viehrig K."/>
            <person name="Ye F."/>
            <person name="Su P."/>
            <person name="Kiefer A.F."/>
            <person name="Nichols A."/>
            <person name="Cepeda A.J."/>
            <person name="Yan W."/>
            <person name="Fan B."/>
            <person name="Jiang Y."/>
            <person name="Adhikari A."/>
            <person name="Zheng C.-J."/>
            <person name="Schuster L."/>
            <person name="Cowan T.M."/>
            <person name="Smanski M.J."/>
            <person name="Chevrette M.G."/>
            <person name="De Carvalho L.P.S."/>
            <person name="Shen B."/>
        </authorList>
    </citation>
    <scope>NUCLEOTIDE SEQUENCE [LARGE SCALE GENOMIC DNA]</scope>
    <source>
        <strain evidence="8 9">NPDC050671</strain>
    </source>
</reference>
<sequence length="170" mass="18396">MSRDHTWPARLTATTAPASVIWIRLYVGAVFFFEGILKFLYPERLGAGRFDKAGIPAPEFFGPLDGVLEIVCGVLILAGLFTRPAAVPMIVNMLGALLITKLPILWGEAALFTGKSGWWDFVHESRTDLAQLCGSAFLLIVGAGAWSFDARLAQGATTTTPHPPGRKTPR</sequence>
<dbReference type="RefSeq" id="WP_357979917.1">
    <property type="nucleotide sequence ID" value="NZ_JBFAIH010000010.1"/>
</dbReference>
<feature type="transmembrane region" description="Helical" evidence="7">
    <location>
        <begin position="89"/>
        <end position="109"/>
    </location>
</feature>
<dbReference type="Proteomes" id="UP001551658">
    <property type="component" value="Unassembled WGS sequence"/>
</dbReference>
<evidence type="ECO:0000256" key="1">
    <source>
        <dbReference type="ARBA" id="ARBA00004651"/>
    </source>
</evidence>
<dbReference type="InterPro" id="IPR032808">
    <property type="entry name" value="DoxX"/>
</dbReference>
<dbReference type="InterPro" id="IPR051907">
    <property type="entry name" value="DoxX-like_oxidoreductase"/>
</dbReference>
<feature type="transmembrane region" description="Helical" evidence="7">
    <location>
        <begin position="21"/>
        <end position="41"/>
    </location>
</feature>
<keyword evidence="3" id="KW-1003">Cell membrane</keyword>
<gene>
    <name evidence="8" type="ORF">AB0H72_18270</name>
</gene>
<dbReference type="PANTHER" id="PTHR33452">
    <property type="entry name" value="OXIDOREDUCTASE CATD-RELATED"/>
    <property type="match status" value="1"/>
</dbReference>
<evidence type="ECO:0000256" key="2">
    <source>
        <dbReference type="ARBA" id="ARBA00006679"/>
    </source>
</evidence>
<keyword evidence="6 7" id="KW-0472">Membrane</keyword>
<comment type="subcellular location">
    <subcellularLocation>
        <location evidence="1">Cell membrane</location>
        <topology evidence="1">Multi-pass membrane protein</topology>
    </subcellularLocation>
</comment>
<dbReference type="Pfam" id="PF07681">
    <property type="entry name" value="DoxX"/>
    <property type="match status" value="1"/>
</dbReference>
<name>A0ABV3FAA0_9NOCA</name>
<proteinExistence type="inferred from homology"/>
<protein>
    <submittedName>
        <fullName evidence="8">DoxX family protein</fullName>
    </submittedName>
</protein>
<dbReference type="PANTHER" id="PTHR33452:SF1">
    <property type="entry name" value="INNER MEMBRANE PROTEIN YPHA-RELATED"/>
    <property type="match status" value="1"/>
</dbReference>
<evidence type="ECO:0000313" key="8">
    <source>
        <dbReference type="EMBL" id="MEV0364640.1"/>
    </source>
</evidence>
<evidence type="ECO:0000256" key="3">
    <source>
        <dbReference type="ARBA" id="ARBA00022475"/>
    </source>
</evidence>
<evidence type="ECO:0000256" key="7">
    <source>
        <dbReference type="SAM" id="Phobius"/>
    </source>
</evidence>
<evidence type="ECO:0000256" key="5">
    <source>
        <dbReference type="ARBA" id="ARBA00022989"/>
    </source>
</evidence>